<dbReference type="InterPro" id="IPR007527">
    <property type="entry name" value="Znf_SWIM"/>
</dbReference>
<evidence type="ECO:0000259" key="3">
    <source>
        <dbReference type="PROSITE" id="PS50966"/>
    </source>
</evidence>
<reference evidence="4 5" key="1">
    <citation type="journal article" date="2016" name="Mol. Biol. Evol.">
        <title>Comparative Genomics of Early-Diverging Mushroom-Forming Fungi Provides Insights into the Origins of Lignocellulose Decay Capabilities.</title>
        <authorList>
            <person name="Nagy L.G."/>
            <person name="Riley R."/>
            <person name="Tritt A."/>
            <person name="Adam C."/>
            <person name="Daum C."/>
            <person name="Floudas D."/>
            <person name="Sun H."/>
            <person name="Yadav J.S."/>
            <person name="Pangilinan J."/>
            <person name="Larsson K.H."/>
            <person name="Matsuura K."/>
            <person name="Barry K."/>
            <person name="Labutti K."/>
            <person name="Kuo R."/>
            <person name="Ohm R.A."/>
            <person name="Bhattacharya S.S."/>
            <person name="Shirouzu T."/>
            <person name="Yoshinaga Y."/>
            <person name="Martin F.M."/>
            <person name="Grigoriev I.V."/>
            <person name="Hibbett D.S."/>
        </authorList>
    </citation>
    <scope>NUCLEOTIDE SEQUENCE [LARGE SCALE GENOMIC DNA]</scope>
    <source>
        <strain evidence="4 5">HHB12029</strain>
    </source>
</reference>
<keyword evidence="1" id="KW-0863">Zinc-finger</keyword>
<feature type="domain" description="SWIM-type" evidence="3">
    <location>
        <begin position="150"/>
        <end position="196"/>
    </location>
</feature>
<dbReference type="Proteomes" id="UP000077266">
    <property type="component" value="Unassembled WGS sequence"/>
</dbReference>
<keyword evidence="1" id="KW-0862">Zinc</keyword>
<dbReference type="OrthoDB" id="3261031at2759"/>
<dbReference type="GO" id="GO:0008270">
    <property type="term" value="F:zinc ion binding"/>
    <property type="evidence" value="ECO:0007669"/>
    <property type="project" value="UniProtKB-KW"/>
</dbReference>
<accession>A0A165P6J6</accession>
<evidence type="ECO:0000313" key="4">
    <source>
        <dbReference type="EMBL" id="KZW01721.1"/>
    </source>
</evidence>
<dbReference type="STRING" id="1314781.A0A165P6J6"/>
<keyword evidence="5" id="KW-1185">Reference proteome</keyword>
<feature type="compositionally biased region" description="Polar residues" evidence="2">
    <location>
        <begin position="408"/>
        <end position="418"/>
    </location>
</feature>
<gene>
    <name evidence="4" type="ORF">EXIGLDRAFT_691741</name>
</gene>
<protein>
    <recommendedName>
        <fullName evidence="3">SWIM-type domain-containing protein</fullName>
    </recommendedName>
</protein>
<dbReference type="PROSITE" id="PS50966">
    <property type="entry name" value="ZF_SWIM"/>
    <property type="match status" value="1"/>
</dbReference>
<dbReference type="AlphaFoldDB" id="A0A165P6J6"/>
<dbReference type="InParanoid" id="A0A165P6J6"/>
<feature type="compositionally biased region" description="Acidic residues" evidence="2">
    <location>
        <begin position="371"/>
        <end position="393"/>
    </location>
</feature>
<name>A0A165P6J6_EXIGL</name>
<feature type="region of interest" description="Disordered" evidence="2">
    <location>
        <begin position="300"/>
        <end position="418"/>
    </location>
</feature>
<evidence type="ECO:0000313" key="5">
    <source>
        <dbReference type="Proteomes" id="UP000077266"/>
    </source>
</evidence>
<evidence type="ECO:0000256" key="2">
    <source>
        <dbReference type="SAM" id="MobiDB-lite"/>
    </source>
</evidence>
<evidence type="ECO:0000256" key="1">
    <source>
        <dbReference type="PROSITE-ProRule" id="PRU00325"/>
    </source>
</evidence>
<keyword evidence="1" id="KW-0479">Metal-binding</keyword>
<organism evidence="4 5">
    <name type="scientific">Exidia glandulosa HHB12029</name>
    <dbReference type="NCBI Taxonomy" id="1314781"/>
    <lineage>
        <taxon>Eukaryota</taxon>
        <taxon>Fungi</taxon>
        <taxon>Dikarya</taxon>
        <taxon>Basidiomycota</taxon>
        <taxon>Agaricomycotina</taxon>
        <taxon>Agaricomycetes</taxon>
        <taxon>Auriculariales</taxon>
        <taxon>Exidiaceae</taxon>
        <taxon>Exidia</taxon>
    </lineage>
</organism>
<dbReference type="EMBL" id="KV425892">
    <property type="protein sequence ID" value="KZW01721.1"/>
    <property type="molecule type" value="Genomic_DNA"/>
</dbReference>
<proteinExistence type="predicted"/>
<sequence length="418" mass="46310">MRHRRNEHIYPIHQHWAWAWVSIAFTAGTRTTGRVESENRVNKSLGGPTVTVKQLFNKLNLRTSAQTAKETMQLCQMENSMFYKVEVLRLPPGHQHWTDGAIGAETLPEQLPAQEDLQSMDPYASDIICLSTKYVLSVIASHKLRVTHLFTVKHTSSHATHTMAVLDPHRHVCDCMMLTNLGVPCRHFWAVWQNVQGMLFHIGLIRPRWLNNHALDVASIAPVTQTHAVQESRLNLPADTVASALSNPLAEVSGTPAPPTRSLGPQTIYDEGLAVFTPLLNTVQTQEELDDLVQQLQGIRNQQHAHADPAAPFRDPPIQKRKGRARTARLTSARESATRGRRTRPSTRSTGYLNPMTAQQPSSNAQLDDVAGGDDEEYNEEDQEGDDGDEEVDAAGPKCGICRRPGHNSCTCKASTAA</sequence>
<feature type="compositionally biased region" description="Polar residues" evidence="2">
    <location>
        <begin position="356"/>
        <end position="366"/>
    </location>
</feature>